<dbReference type="Gene3D" id="3.30.1950.10">
    <property type="entry name" value="wza like domain"/>
    <property type="match status" value="1"/>
</dbReference>
<dbReference type="PANTHER" id="PTHR33619:SF3">
    <property type="entry name" value="POLYSACCHARIDE EXPORT PROTEIN GFCE-RELATED"/>
    <property type="match status" value="1"/>
</dbReference>
<feature type="signal peptide" evidence="2">
    <location>
        <begin position="1"/>
        <end position="20"/>
    </location>
</feature>
<evidence type="ECO:0000256" key="2">
    <source>
        <dbReference type="SAM" id="SignalP"/>
    </source>
</evidence>
<feature type="domain" description="Polysaccharide export protein N-terminal" evidence="3">
    <location>
        <begin position="46"/>
        <end position="123"/>
    </location>
</feature>
<dbReference type="Proteomes" id="UP001162881">
    <property type="component" value="Unassembled WGS sequence"/>
</dbReference>
<gene>
    <name evidence="5" type="ORF">MTR62_04230</name>
</gene>
<dbReference type="PANTHER" id="PTHR33619">
    <property type="entry name" value="POLYSACCHARIDE EXPORT PROTEIN GFCE-RELATED"/>
    <property type="match status" value="1"/>
</dbReference>
<accession>A0ABT0BA30</accession>
<proteinExistence type="predicted"/>
<protein>
    <submittedName>
        <fullName evidence="5">Polysaccharide export protein</fullName>
    </submittedName>
</protein>
<evidence type="ECO:0000256" key="1">
    <source>
        <dbReference type="ARBA" id="ARBA00022729"/>
    </source>
</evidence>
<name>A0ABT0BA30_9SPHN</name>
<evidence type="ECO:0000259" key="3">
    <source>
        <dbReference type="Pfam" id="PF02563"/>
    </source>
</evidence>
<dbReference type="Pfam" id="PF02563">
    <property type="entry name" value="Poly_export"/>
    <property type="match status" value="1"/>
</dbReference>
<sequence>MRNLKTPLILGVLASGLTLAGCAHTTHNPELPEGEAAYKVIPVEVAQPTHYLVRPLDILSVRVFNEPEISSDDQTVNEVGEIQVPLAGSITAAGKTVTQISTEIASRLGSKYIVDPQVTVSVKQAAPRYASVEGEVNKPGVYEISNDATLLSTIARASSPTDTAHLSEVVVFRTVNGQRLVARFNLKDIRTGVSPDPRILDGDTVMIGYSATRGLVEDILRAAPLFNAWARFN</sequence>
<dbReference type="InterPro" id="IPR049712">
    <property type="entry name" value="Poly_export"/>
</dbReference>
<evidence type="ECO:0000259" key="4">
    <source>
        <dbReference type="Pfam" id="PF10531"/>
    </source>
</evidence>
<evidence type="ECO:0000313" key="6">
    <source>
        <dbReference type="Proteomes" id="UP001162881"/>
    </source>
</evidence>
<keyword evidence="6" id="KW-1185">Reference proteome</keyword>
<dbReference type="InterPro" id="IPR003715">
    <property type="entry name" value="Poly_export_N"/>
</dbReference>
<comment type="caution">
    <text evidence="5">The sequence shown here is derived from an EMBL/GenBank/DDBJ whole genome shotgun (WGS) entry which is preliminary data.</text>
</comment>
<evidence type="ECO:0000313" key="5">
    <source>
        <dbReference type="EMBL" id="MCJ2181912.1"/>
    </source>
</evidence>
<feature type="domain" description="Soluble ligand binding" evidence="4">
    <location>
        <begin position="131"/>
        <end position="177"/>
    </location>
</feature>
<dbReference type="PROSITE" id="PS51257">
    <property type="entry name" value="PROKAR_LIPOPROTEIN"/>
    <property type="match status" value="1"/>
</dbReference>
<reference evidence="5" key="1">
    <citation type="submission" date="2022-03" db="EMBL/GenBank/DDBJ databases">
        <title>Identification of a novel bacterium isolated from mangrove sediments.</title>
        <authorList>
            <person name="Pan X."/>
        </authorList>
    </citation>
    <scope>NUCLEOTIDE SEQUENCE</scope>
    <source>
        <strain evidence="5">B1949</strain>
    </source>
</reference>
<dbReference type="EMBL" id="JALHLF010000009">
    <property type="protein sequence ID" value="MCJ2181912.1"/>
    <property type="molecule type" value="Genomic_DNA"/>
</dbReference>
<feature type="chain" id="PRO_5047450044" evidence="2">
    <location>
        <begin position="21"/>
        <end position="233"/>
    </location>
</feature>
<dbReference type="InterPro" id="IPR019554">
    <property type="entry name" value="Soluble_ligand-bd"/>
</dbReference>
<keyword evidence="1 2" id="KW-0732">Signal</keyword>
<organism evidence="5 6">
    <name type="scientific">Novosphingobium organovorum</name>
    <dbReference type="NCBI Taxonomy" id="2930092"/>
    <lineage>
        <taxon>Bacteria</taxon>
        <taxon>Pseudomonadati</taxon>
        <taxon>Pseudomonadota</taxon>
        <taxon>Alphaproteobacteria</taxon>
        <taxon>Sphingomonadales</taxon>
        <taxon>Sphingomonadaceae</taxon>
        <taxon>Novosphingobium</taxon>
    </lineage>
</organism>
<dbReference type="Pfam" id="PF10531">
    <property type="entry name" value="SLBB"/>
    <property type="match status" value="1"/>
</dbReference>